<proteinExistence type="predicted"/>
<dbReference type="GO" id="GO:0098793">
    <property type="term" value="C:presynapse"/>
    <property type="evidence" value="ECO:0007669"/>
    <property type="project" value="GOC"/>
</dbReference>
<keyword evidence="1" id="KW-0479">Metal-binding</keyword>
<evidence type="ECO:0000313" key="3">
    <source>
        <dbReference type="Proteomes" id="UP000324832"/>
    </source>
</evidence>
<accession>A0A5E4QF15</accession>
<dbReference type="InterPro" id="IPR043566">
    <property type="entry name" value="Rabphilin/DOC2/Noc2"/>
</dbReference>
<evidence type="ECO:0000256" key="1">
    <source>
        <dbReference type="ARBA" id="ARBA00022723"/>
    </source>
</evidence>
<dbReference type="PANTHER" id="PTHR45729">
    <property type="entry name" value="RABPHILIN, ISOFORM A"/>
    <property type="match status" value="1"/>
</dbReference>
<dbReference type="GO" id="GO:0046872">
    <property type="term" value="F:metal ion binding"/>
    <property type="evidence" value="ECO:0007669"/>
    <property type="project" value="UniProtKB-KW"/>
</dbReference>
<dbReference type="GO" id="GO:0006887">
    <property type="term" value="P:exocytosis"/>
    <property type="evidence" value="ECO:0007669"/>
    <property type="project" value="TreeGrafter"/>
</dbReference>
<dbReference type="AlphaFoldDB" id="A0A5E4QF15"/>
<keyword evidence="3" id="KW-1185">Reference proteome</keyword>
<name>A0A5E4QF15_9NEOP</name>
<dbReference type="GO" id="GO:0017158">
    <property type="term" value="P:regulation of calcium ion-dependent exocytosis"/>
    <property type="evidence" value="ECO:0007669"/>
    <property type="project" value="TreeGrafter"/>
</dbReference>
<gene>
    <name evidence="2" type="ORF">LSINAPIS_LOCUS7497</name>
</gene>
<dbReference type="EMBL" id="FZQP02002471">
    <property type="protein sequence ID" value="VVC95874.1"/>
    <property type="molecule type" value="Genomic_DNA"/>
</dbReference>
<evidence type="ECO:0000313" key="2">
    <source>
        <dbReference type="EMBL" id="VVC95874.1"/>
    </source>
</evidence>
<organism evidence="2 3">
    <name type="scientific">Leptidea sinapis</name>
    <dbReference type="NCBI Taxonomy" id="189913"/>
    <lineage>
        <taxon>Eukaryota</taxon>
        <taxon>Metazoa</taxon>
        <taxon>Ecdysozoa</taxon>
        <taxon>Arthropoda</taxon>
        <taxon>Hexapoda</taxon>
        <taxon>Insecta</taxon>
        <taxon>Pterygota</taxon>
        <taxon>Neoptera</taxon>
        <taxon>Endopterygota</taxon>
        <taxon>Lepidoptera</taxon>
        <taxon>Glossata</taxon>
        <taxon>Ditrysia</taxon>
        <taxon>Papilionoidea</taxon>
        <taxon>Pieridae</taxon>
        <taxon>Dismorphiinae</taxon>
        <taxon>Leptidea</taxon>
    </lineage>
</organism>
<protein>
    <recommendedName>
        <fullName evidence="4">RabBD domain-containing protein</fullName>
    </recommendedName>
</protein>
<dbReference type="Proteomes" id="UP000324832">
    <property type="component" value="Unassembled WGS sequence"/>
</dbReference>
<dbReference type="GO" id="GO:0061669">
    <property type="term" value="P:spontaneous neurotransmitter secretion"/>
    <property type="evidence" value="ECO:0007669"/>
    <property type="project" value="TreeGrafter"/>
</dbReference>
<evidence type="ECO:0008006" key="4">
    <source>
        <dbReference type="Google" id="ProtNLM"/>
    </source>
</evidence>
<sequence>MNFQSKANKFVCPNDRQLSLRAKLRTGWSAARSEPPLTAAEREAIADVVRRAEQVDEVEAKRIGRLVSTRSCSKKLCTLR</sequence>
<dbReference type="PANTHER" id="PTHR45729:SF6">
    <property type="entry name" value="RABPHILIN, ISOFORM A"/>
    <property type="match status" value="1"/>
</dbReference>
<reference evidence="2 3" key="1">
    <citation type="submission" date="2017-07" db="EMBL/GenBank/DDBJ databases">
        <authorList>
            <person name="Talla V."/>
            <person name="Backstrom N."/>
        </authorList>
    </citation>
    <scope>NUCLEOTIDE SEQUENCE [LARGE SCALE GENOMIC DNA]</scope>
</reference>